<dbReference type="NCBIfam" id="TIGR01613">
    <property type="entry name" value="primase_Cterm"/>
    <property type="match status" value="1"/>
</dbReference>
<dbReference type="Gene3D" id="3.40.50.300">
    <property type="entry name" value="P-loop containing nucleotide triphosphate hydrolases"/>
    <property type="match status" value="1"/>
</dbReference>
<dbReference type="KEGG" id="hje:HacjB3_19528"/>
<dbReference type="InterPro" id="IPR014818">
    <property type="entry name" value="Phage/plasmid_primase_P4_C"/>
</dbReference>
<dbReference type="EMBL" id="AOHV01000001">
    <property type="protein sequence ID" value="ELY41952.1"/>
    <property type="molecule type" value="Genomic_DNA"/>
</dbReference>
<evidence type="ECO:0000259" key="5">
    <source>
        <dbReference type="PROSITE" id="PS51206"/>
    </source>
</evidence>
<dbReference type="InterPro" id="IPR027417">
    <property type="entry name" value="P-loop_NTPase"/>
</dbReference>
<dbReference type="Proteomes" id="UP000011645">
    <property type="component" value="Unassembled WGS sequence"/>
</dbReference>
<evidence type="ECO:0000256" key="2">
    <source>
        <dbReference type="ARBA" id="ARBA00022801"/>
    </source>
</evidence>
<dbReference type="GO" id="GO:0005524">
    <property type="term" value="F:ATP binding"/>
    <property type="evidence" value="ECO:0007669"/>
    <property type="project" value="UniProtKB-KW"/>
</dbReference>
<evidence type="ECO:0000256" key="1">
    <source>
        <dbReference type="ARBA" id="ARBA00022741"/>
    </source>
</evidence>
<dbReference type="PANTHER" id="PTHR35372:SF2">
    <property type="entry name" value="SF3 HELICASE DOMAIN-CONTAINING PROTEIN"/>
    <property type="match status" value="1"/>
</dbReference>
<accession>D8JD88</accession>
<sequence length="596" mass="68279">MTDYSFSAEYKDSLFDESGNLTYNNSRFKGEPVDLSEDSEGEENDDDDGTMTFATNTEDIDDNESETEKSDEKLFQRRLERKERIDKQKKSHRTENKPHDSHDKTSLEPDSDSWSEILAMYENDDFGDTKKADYRAAEKLVEEYHIKTLESSEEVFWYDESEGTYKENGGKKVDKVLNDRLKWLCDNRTKGEVKSRLQSMSWVMEDTVFNPPEGFICVKNGVLNLTDPDNPELEDHSPEYGFRKNMDTPYIEGAENQLFVDSLEETVQDKDLEKLQEYTGIALEDWEQPTKMAVLIGPQNAGKGTYLHAIESIFGKGNVAAEPIKELADSRWSTNSLKDRPLNIANELSTEKVNHQEAVKTLTGGGDSKRAEDKGDSVYEFIPTSNHLFATNQLPEMPGADGIFYNRFLFVDFPQTVPKEDRDASLDEKMVESEQRRAGILNWLIEGYARIKSRGKTGYTNELSEADKISKWHSYGSSIERFIETCIETDEAVEDDARTKKDLYQTYLRMSKDANLPCKAQATLTGKLKKLPGVREYRGYQENVDNPYFDETARPDSLRGIDFTNIGNEYFWDAVESDTPEMEDMVEGDNQTRESF</sequence>
<dbReference type="Pfam" id="PF08706">
    <property type="entry name" value="D5_N"/>
    <property type="match status" value="1"/>
</dbReference>
<keyword evidence="6" id="KW-0614">Plasmid</keyword>
<keyword evidence="3" id="KW-0067">ATP-binding</keyword>
<dbReference type="HOGENOM" id="CLU_457595_0_0_2"/>
<reference evidence="6 8" key="1">
    <citation type="journal article" date="2010" name="J. Bacteriol.">
        <title>Complete genome sequence of Halalkalicoccus jeotgali B3(T), an extremely halophilic archaeon.</title>
        <authorList>
            <person name="Roh S.W."/>
            <person name="Nam Y.D."/>
            <person name="Nam S.H."/>
            <person name="Choi S.H."/>
            <person name="Park H.S."/>
            <person name="Bae J.W."/>
        </authorList>
    </citation>
    <scope>NUCLEOTIDE SEQUENCE [LARGE SCALE GENOMIC DNA]</scope>
    <source>
        <strain evidence="6">B3</strain>
        <strain evidence="8">DSM 18796 / CECT 7217 / JCM 14584 / KCTC 4019 / B3</strain>
        <plasmid evidence="8">5</plasmid>
    </source>
</reference>
<dbReference type="PANTHER" id="PTHR35372">
    <property type="entry name" value="ATP BINDING PROTEIN-RELATED"/>
    <property type="match status" value="1"/>
</dbReference>
<dbReference type="InterPro" id="IPR045455">
    <property type="entry name" value="NrS-1_pol-like_helicase"/>
</dbReference>
<dbReference type="Pfam" id="PF19263">
    <property type="entry name" value="DUF5906"/>
    <property type="match status" value="1"/>
</dbReference>
<name>D8JD88_HALJB</name>
<dbReference type="OrthoDB" id="271668at2157"/>
<organism evidence="6 8">
    <name type="scientific">Halalkalicoccus jeotgali (strain DSM 18796 / CECT 7217 / JCM 14584 / KCTC 4019 / B3)</name>
    <dbReference type="NCBI Taxonomy" id="795797"/>
    <lineage>
        <taxon>Archaea</taxon>
        <taxon>Methanobacteriati</taxon>
        <taxon>Methanobacteriota</taxon>
        <taxon>Stenosarchaea group</taxon>
        <taxon>Halobacteria</taxon>
        <taxon>Halobacteriales</taxon>
        <taxon>Halococcaceae</taxon>
        <taxon>Halalkalicoccus</taxon>
    </lineage>
</organism>
<evidence type="ECO:0000313" key="6">
    <source>
        <dbReference type="EMBL" id="ADJ17241.1"/>
    </source>
</evidence>
<dbReference type="InterPro" id="IPR051620">
    <property type="entry name" value="ORF904-like_C"/>
</dbReference>
<dbReference type="InterPro" id="IPR014015">
    <property type="entry name" value="Helicase_SF3_DNA-vir"/>
</dbReference>
<feature type="region of interest" description="Disordered" evidence="4">
    <location>
        <begin position="577"/>
        <end position="596"/>
    </location>
</feature>
<feature type="compositionally biased region" description="Acidic residues" evidence="4">
    <location>
        <begin position="34"/>
        <end position="49"/>
    </location>
</feature>
<proteinExistence type="predicted"/>
<feature type="compositionally biased region" description="Basic and acidic residues" evidence="4">
    <location>
        <begin position="66"/>
        <end position="107"/>
    </location>
</feature>
<dbReference type="AlphaFoldDB" id="D8JD88"/>
<reference evidence="7 9" key="2">
    <citation type="journal article" date="2014" name="PLoS Genet.">
        <title>Phylogenetically driven sequencing of extremely halophilic archaea reveals strategies for static and dynamic osmo-response.</title>
        <authorList>
            <person name="Becker E.A."/>
            <person name="Seitzer P.M."/>
            <person name="Tritt A."/>
            <person name="Larsen D."/>
            <person name="Krusor M."/>
            <person name="Yao A.I."/>
            <person name="Wu D."/>
            <person name="Madern D."/>
            <person name="Eisen J.A."/>
            <person name="Darling A.E."/>
            <person name="Facciotti M.T."/>
        </authorList>
    </citation>
    <scope>NUCLEOTIDE SEQUENCE [LARGE SCALE GENOMIC DNA]</scope>
    <source>
        <strain evidence="7">B3</strain>
        <strain evidence="9">DSM 18796 / CECT 7217 / JCM 14584 / KCTC 4019 / B3</strain>
    </source>
</reference>
<dbReference type="GO" id="GO:0016787">
    <property type="term" value="F:hydrolase activity"/>
    <property type="evidence" value="ECO:0007669"/>
    <property type="project" value="UniProtKB-KW"/>
</dbReference>
<dbReference type="SMART" id="SM00885">
    <property type="entry name" value="D5_N"/>
    <property type="match status" value="1"/>
</dbReference>
<keyword evidence="9" id="KW-1185">Reference proteome</keyword>
<dbReference type="GeneID" id="9385808"/>
<keyword evidence="1" id="KW-0547">Nucleotide-binding</keyword>
<evidence type="ECO:0000256" key="4">
    <source>
        <dbReference type="SAM" id="MobiDB-lite"/>
    </source>
</evidence>
<dbReference type="InterPro" id="IPR006500">
    <property type="entry name" value="Helicase_put_C_phage/plasmid"/>
</dbReference>
<protein>
    <recommendedName>
        <fullName evidence="5">SF3 helicase domain-containing protein</fullName>
    </recommendedName>
</protein>
<evidence type="ECO:0000313" key="7">
    <source>
        <dbReference type="EMBL" id="ELY41952.1"/>
    </source>
</evidence>
<evidence type="ECO:0000256" key="3">
    <source>
        <dbReference type="ARBA" id="ARBA00022840"/>
    </source>
</evidence>
<dbReference type="RefSeq" id="WP_008413549.1">
    <property type="nucleotide sequence ID" value="NC_014302.1"/>
</dbReference>
<gene>
    <name evidence="6" type="ordered locus">HacjB3_19528</name>
    <name evidence="7" type="ORF">C497_00080</name>
</gene>
<feature type="domain" description="SF3 helicase" evidence="5">
    <location>
        <begin position="267"/>
        <end position="426"/>
    </location>
</feature>
<geneLocation type="plasmid" evidence="6 8">
    <name>5</name>
</geneLocation>
<dbReference type="PROSITE" id="PS51206">
    <property type="entry name" value="SF3_HELICASE_1"/>
    <property type="match status" value="1"/>
</dbReference>
<dbReference type="PATRIC" id="fig|795797.18.peg.3769"/>
<dbReference type="eggNOG" id="arCOG06914">
    <property type="taxonomic scope" value="Archaea"/>
</dbReference>
<evidence type="ECO:0000313" key="9">
    <source>
        <dbReference type="Proteomes" id="UP000011645"/>
    </source>
</evidence>
<keyword evidence="2" id="KW-0378">Hydrolase</keyword>
<dbReference type="EMBL" id="CP002067">
    <property type="protein sequence ID" value="ADJ17241.1"/>
    <property type="molecule type" value="Genomic_DNA"/>
</dbReference>
<feature type="region of interest" description="Disordered" evidence="4">
    <location>
        <begin position="1"/>
        <end position="111"/>
    </location>
</feature>
<dbReference type="SUPFAM" id="SSF52540">
    <property type="entry name" value="P-loop containing nucleoside triphosphate hydrolases"/>
    <property type="match status" value="1"/>
</dbReference>
<feature type="compositionally biased region" description="Acidic residues" evidence="4">
    <location>
        <begin position="577"/>
        <end position="587"/>
    </location>
</feature>
<evidence type="ECO:0000313" key="8">
    <source>
        <dbReference type="Proteomes" id="UP000000390"/>
    </source>
</evidence>
<dbReference type="Proteomes" id="UP000000390">
    <property type="component" value="Plasmid 5"/>
</dbReference>